<evidence type="ECO:0000259" key="11">
    <source>
        <dbReference type="PROSITE" id="PS50081"/>
    </source>
</evidence>
<dbReference type="InterPro" id="IPR008936">
    <property type="entry name" value="Rho_GTPase_activation_prot"/>
</dbReference>
<evidence type="ECO:0000256" key="4">
    <source>
        <dbReference type="ARBA" id="ARBA00022833"/>
    </source>
</evidence>
<dbReference type="InterPro" id="IPR054713">
    <property type="entry name" value="GMIP/FCHO2-like_FCH"/>
</dbReference>
<dbReference type="InterPro" id="IPR051025">
    <property type="entry name" value="RhoGAP"/>
</dbReference>
<feature type="compositionally biased region" description="Polar residues" evidence="10">
    <location>
        <begin position="1220"/>
        <end position="1229"/>
    </location>
</feature>
<dbReference type="PROSITE" id="PS50081">
    <property type="entry name" value="ZF_DAG_PE_2"/>
    <property type="match status" value="1"/>
</dbReference>
<dbReference type="Gene3D" id="1.20.1270.60">
    <property type="entry name" value="Arfaptin homology (AH) domain/BAR domain"/>
    <property type="match status" value="1"/>
</dbReference>
<feature type="region of interest" description="Disordered" evidence="10">
    <location>
        <begin position="1063"/>
        <end position="1093"/>
    </location>
</feature>
<dbReference type="FunFam" id="1.10.555.10:FF:000016">
    <property type="entry name" value="Rho GTPase activating protein 29"/>
    <property type="match status" value="1"/>
</dbReference>
<evidence type="ECO:0000256" key="3">
    <source>
        <dbReference type="ARBA" id="ARBA00022771"/>
    </source>
</evidence>
<dbReference type="Gene3D" id="1.10.555.10">
    <property type="entry name" value="Rho GTPase activation protein"/>
    <property type="match status" value="1"/>
</dbReference>
<reference evidence="14 15" key="1">
    <citation type="submission" date="2019-09" db="EMBL/GenBank/DDBJ databases">
        <title>Bird 10,000 Genomes (B10K) Project - Family phase.</title>
        <authorList>
            <person name="Zhang G."/>
        </authorList>
    </citation>
    <scope>NUCLEOTIDE SEQUENCE [LARGE SCALE GENOMIC DNA]</scope>
    <source>
        <strain evidence="14">B10K-DU-021-26</strain>
        <tissue evidence="14">Mixed tissue sample</tissue>
    </source>
</reference>
<feature type="non-terminal residue" evidence="14">
    <location>
        <position position="1362"/>
    </location>
</feature>
<dbReference type="Pfam" id="PF22699">
    <property type="entry name" value="GMIP-like_FCH"/>
    <property type="match status" value="1"/>
</dbReference>
<dbReference type="PANTHER" id="PTHR15228">
    <property type="entry name" value="SPERMATHECAL PHYSIOLOGY VARIANT"/>
    <property type="match status" value="1"/>
</dbReference>
<sequence length="1362" mass="150680">MLRQNGGSNKRGLGLARLSTSNFFTISNSGNWGMGRSTKSSSLSSISSNSDCYDNPVVDPEYIMQLVNDVRKFADVLLYLKEAILSEENQDGLHQVVHERLGELLRVLKAVINKHQALNSVDILSAAGTVIAKVKAVNFKEVNEENKRELFSEIFSSIETLAFTFGNSVSDFLMGDVDNGSSLGLPVSRRSRSFENLSVESGGSRHERDDIQGHLRAEEVDNMLLRNDNGIESALSYAKAWSKYTKDVVAWVEKKLSLEVECAKNLAKMAETAKSVVGHQDYMPFQSIFINAFQNDIENNQLWQQTAAALLSNKFVQPLLGRKNELDRQRKDIKELWQREQKKMQELEAALRKAKLLYTQRQDEYEKAKSCTARAEEEHLSSSGSFVKDFSKQLEKKRRLEEEALQKAEEANEHYKASMAEVEEKRNYLESFKSDVLTQLRELIHQCDLTLKAATVNLFQLQHAQVVSLPVNCQSLCESAKLYDPGQQYSEFVRSLPKEGVPIESGSFETHNSQVDGVFNKQSTDSVHTSHGNLSQCSGDFLAQTLDDVGSPIYHRSQKIGEKRSSSSTDIQAMRGPPPFRSWSVGNQSGGMCSDSESAGGSSESRSMDSPSASPGDFKRRLPRTPSTGTMSSADDLDEREPPSPSDCGLNDLTSETANSPGPFRDANMSKAAQTHKLRKLRALSKCRECDSLVVFQGAECEECSLACHKKCLETLAIQCGHKKLHGRLHLFGVEFAQAAKNVPDGIPFIIKKCTSEIESRALNVKGIYRVNGAKSRVEKLCQAFENGKDLVELSELYAHDISNVLKLYLRQLPEPLILFRLYNEFIGLAKESQNVNEDSDAKQASPKSKKRQSICIELNRIIIKIKDLLKQLPVPNYNTLQYLIGHLHRVTEQSNENKMSASNLGIIFGPTLIRPRQTDATVSLSSLVDYPYQARVVELLITFYEKIFDVSLKPLLSTSQSEEAAFTVRVALSAEELQQPRKPFAVKEGILIAPSESRAADGAALFLDSNNSKNTKEQVDTSETECVSLPLTGTKPEGSGKSNSLTELSATSILDINISAPKETGDAASPASERDNDSFVSVGEDSHRTNLLPAKPNRQITKVPLRIPRTKPATRPVSLPVDRILPPCVLNERNSRNAGAVSPEKLGRSPIIEEVSEVKALPALNTCCRLPCYDTQMLRKTWDKQYKQYDITARTAMIVTNVPQENRALESGTAGALPSSGSTTNDSANAIFPSKPYSVSVRSATEGNGPDANPLAAFRAPRTLQPPPGTFYKPPSNKSKQNGEGDSPKICAPTSASSVLHQEDTVKLARSSALPSGDPEQNTNEQKTSSEDIHPTDLKPTYQRLRPKRIQELEHREAHFV</sequence>
<feature type="coiled-coil region" evidence="9">
    <location>
        <begin position="330"/>
        <end position="425"/>
    </location>
</feature>
<organism evidence="14 15">
    <name type="scientific">Columbina picui</name>
    <name type="common">Picui ground-dove</name>
    <dbReference type="NCBI Taxonomy" id="115618"/>
    <lineage>
        <taxon>Eukaryota</taxon>
        <taxon>Metazoa</taxon>
        <taxon>Chordata</taxon>
        <taxon>Craniata</taxon>
        <taxon>Vertebrata</taxon>
        <taxon>Euteleostomi</taxon>
        <taxon>Archelosauria</taxon>
        <taxon>Archosauria</taxon>
        <taxon>Dinosauria</taxon>
        <taxon>Saurischia</taxon>
        <taxon>Theropoda</taxon>
        <taxon>Coelurosauria</taxon>
        <taxon>Aves</taxon>
        <taxon>Neognathae</taxon>
        <taxon>Neoaves</taxon>
        <taxon>Columbimorphae</taxon>
        <taxon>Columbiformes</taxon>
        <taxon>Columbidae</taxon>
        <taxon>Columbina</taxon>
    </lineage>
</organism>
<comment type="caution">
    <text evidence="14">The sequence shown here is derived from an EMBL/GenBank/DDBJ whole genome shotgun (WGS) entry which is preliminary data.</text>
</comment>
<evidence type="ECO:0000256" key="7">
    <source>
        <dbReference type="ARBA" id="ARBA00042921"/>
    </source>
</evidence>
<dbReference type="CDD" id="cd20816">
    <property type="entry name" value="C1_GMIP-like"/>
    <property type="match status" value="1"/>
</dbReference>
<evidence type="ECO:0000313" key="14">
    <source>
        <dbReference type="EMBL" id="NWQ73078.1"/>
    </source>
</evidence>
<dbReference type="InterPro" id="IPR057028">
    <property type="entry name" value="RHG29_45_N"/>
</dbReference>
<dbReference type="SUPFAM" id="SSF57889">
    <property type="entry name" value="Cysteine-rich domain"/>
    <property type="match status" value="1"/>
</dbReference>
<keyword evidence="1" id="KW-0343">GTPase activation</keyword>
<dbReference type="GO" id="GO:0051056">
    <property type="term" value="P:regulation of small GTPase mediated signal transduction"/>
    <property type="evidence" value="ECO:0007669"/>
    <property type="project" value="UniProtKB-ARBA"/>
</dbReference>
<dbReference type="EMBL" id="VYZG01000009">
    <property type="protein sequence ID" value="NWQ73078.1"/>
    <property type="molecule type" value="Genomic_DNA"/>
</dbReference>
<evidence type="ECO:0000259" key="12">
    <source>
        <dbReference type="PROSITE" id="PS50238"/>
    </source>
</evidence>
<evidence type="ECO:0000259" key="13">
    <source>
        <dbReference type="PROSITE" id="PS51741"/>
    </source>
</evidence>
<dbReference type="InterPro" id="IPR031160">
    <property type="entry name" value="F_BAR_dom"/>
</dbReference>
<dbReference type="SMART" id="SM00109">
    <property type="entry name" value="C1"/>
    <property type="match status" value="1"/>
</dbReference>
<gene>
    <name evidence="14" type="primary">Arhgap29</name>
    <name evidence="14" type="ORF">COLPIC_R12125</name>
</gene>
<dbReference type="GO" id="GO:0008270">
    <property type="term" value="F:zinc ion binding"/>
    <property type="evidence" value="ECO:0007669"/>
    <property type="project" value="UniProtKB-KW"/>
</dbReference>
<dbReference type="GO" id="GO:0007165">
    <property type="term" value="P:signal transduction"/>
    <property type="evidence" value="ECO:0007669"/>
    <property type="project" value="InterPro"/>
</dbReference>
<dbReference type="PROSITE" id="PS00479">
    <property type="entry name" value="ZF_DAG_PE_1"/>
    <property type="match status" value="1"/>
</dbReference>
<dbReference type="Pfam" id="PF00130">
    <property type="entry name" value="C1_1"/>
    <property type="match status" value="1"/>
</dbReference>
<evidence type="ECO:0000256" key="9">
    <source>
        <dbReference type="SAM" id="Coils"/>
    </source>
</evidence>
<dbReference type="Proteomes" id="UP000530263">
    <property type="component" value="Unassembled WGS sequence"/>
</dbReference>
<feature type="compositionally biased region" description="Basic and acidic residues" evidence="10">
    <location>
        <begin position="1329"/>
        <end position="1338"/>
    </location>
</feature>
<dbReference type="InterPro" id="IPR001060">
    <property type="entry name" value="FCH_dom"/>
</dbReference>
<dbReference type="GO" id="GO:0005829">
    <property type="term" value="C:cytosol"/>
    <property type="evidence" value="ECO:0007669"/>
    <property type="project" value="UniProtKB-ARBA"/>
</dbReference>
<feature type="domain" description="Rho-GAP" evidence="12">
    <location>
        <begin position="734"/>
        <end position="949"/>
    </location>
</feature>
<dbReference type="InterPro" id="IPR000198">
    <property type="entry name" value="RhoGAP_dom"/>
</dbReference>
<dbReference type="Pfam" id="PF00620">
    <property type="entry name" value="RhoGAP"/>
    <property type="match status" value="1"/>
</dbReference>
<dbReference type="SUPFAM" id="SSF48350">
    <property type="entry name" value="GTPase activation domain, GAP"/>
    <property type="match status" value="1"/>
</dbReference>
<keyword evidence="2" id="KW-0479">Metal-binding</keyword>
<dbReference type="InterPro" id="IPR027267">
    <property type="entry name" value="AH/BAR_dom_sf"/>
</dbReference>
<evidence type="ECO:0000256" key="5">
    <source>
        <dbReference type="ARBA" id="ARBA00023054"/>
    </source>
</evidence>
<keyword evidence="15" id="KW-1185">Reference proteome</keyword>
<dbReference type="PROSITE" id="PS51741">
    <property type="entry name" value="F_BAR"/>
    <property type="match status" value="1"/>
</dbReference>
<evidence type="ECO:0000256" key="1">
    <source>
        <dbReference type="ARBA" id="ARBA00022468"/>
    </source>
</evidence>
<keyword evidence="5 8" id="KW-0175">Coiled coil</keyword>
<evidence type="ECO:0000256" key="8">
    <source>
        <dbReference type="PROSITE-ProRule" id="PRU01077"/>
    </source>
</evidence>
<dbReference type="InterPro" id="IPR046349">
    <property type="entry name" value="C1-like_sf"/>
</dbReference>
<dbReference type="InterPro" id="IPR002219">
    <property type="entry name" value="PKC_DAG/PE"/>
</dbReference>
<dbReference type="SMART" id="SM00055">
    <property type="entry name" value="FCH"/>
    <property type="match status" value="1"/>
</dbReference>
<dbReference type="CDD" id="cd04409">
    <property type="entry name" value="RhoGAP_PARG1"/>
    <property type="match status" value="1"/>
</dbReference>
<keyword evidence="4" id="KW-0862">Zinc</keyword>
<dbReference type="PANTHER" id="PTHR15228:SF7">
    <property type="entry name" value="RHO GTPASE-ACTIVATING PROTEIN 29"/>
    <property type="match status" value="1"/>
</dbReference>
<evidence type="ECO:0000256" key="6">
    <source>
        <dbReference type="ARBA" id="ARBA00040783"/>
    </source>
</evidence>
<dbReference type="SMART" id="SM00324">
    <property type="entry name" value="RhoGAP"/>
    <property type="match status" value="1"/>
</dbReference>
<accession>A0A7K4RI79</accession>
<evidence type="ECO:0000256" key="10">
    <source>
        <dbReference type="SAM" id="MobiDB-lite"/>
    </source>
</evidence>
<dbReference type="GO" id="GO:0005096">
    <property type="term" value="F:GTPase activator activity"/>
    <property type="evidence" value="ECO:0007669"/>
    <property type="project" value="UniProtKB-KW"/>
</dbReference>
<feature type="domain" description="Phorbol-ester/DAG-type" evidence="11">
    <location>
        <begin position="675"/>
        <end position="720"/>
    </location>
</feature>
<keyword evidence="3" id="KW-0863">Zinc-finger</keyword>
<dbReference type="SUPFAM" id="SSF103657">
    <property type="entry name" value="BAR/IMD domain-like"/>
    <property type="match status" value="1"/>
</dbReference>
<feature type="non-terminal residue" evidence="14">
    <location>
        <position position="1"/>
    </location>
</feature>
<feature type="region of interest" description="Disordered" evidence="10">
    <location>
        <begin position="555"/>
        <end position="671"/>
    </location>
</feature>
<protein>
    <recommendedName>
        <fullName evidence="6">Rho GTPase-activating protein 29</fullName>
    </recommendedName>
    <alternativeName>
        <fullName evidence="7">Rho-type GTPase-activating protein 29</fullName>
    </alternativeName>
</protein>
<feature type="region of interest" description="Disordered" evidence="10">
    <location>
        <begin position="1210"/>
        <end position="1347"/>
    </location>
</feature>
<feature type="domain" description="F-BAR" evidence="13">
    <location>
        <begin position="218"/>
        <end position="488"/>
    </location>
</feature>
<dbReference type="Pfam" id="PF24235">
    <property type="entry name" value="RHG29_45_N"/>
    <property type="match status" value="1"/>
</dbReference>
<dbReference type="PROSITE" id="PS50238">
    <property type="entry name" value="RHOGAP"/>
    <property type="match status" value="1"/>
</dbReference>
<evidence type="ECO:0000256" key="2">
    <source>
        <dbReference type="ARBA" id="ARBA00022723"/>
    </source>
</evidence>
<name>A0A7K4RI79_COLPI</name>
<proteinExistence type="predicted"/>
<feature type="compositionally biased region" description="Low complexity" evidence="10">
    <location>
        <begin position="594"/>
        <end position="615"/>
    </location>
</feature>
<dbReference type="OrthoDB" id="79452at2759"/>
<evidence type="ECO:0000313" key="15">
    <source>
        <dbReference type="Proteomes" id="UP000530263"/>
    </source>
</evidence>